<feature type="compositionally biased region" description="Pro residues" evidence="1">
    <location>
        <begin position="67"/>
        <end position="94"/>
    </location>
</feature>
<feature type="compositionally biased region" description="Acidic residues" evidence="1">
    <location>
        <begin position="35"/>
        <end position="63"/>
    </location>
</feature>
<proteinExistence type="predicted"/>
<feature type="region of interest" description="Disordered" evidence="1">
    <location>
        <begin position="1"/>
        <end position="111"/>
    </location>
</feature>
<organism evidence="2">
    <name type="scientific">Saccharum hybrid cultivar R570</name>
    <dbReference type="NCBI Taxonomy" id="131158"/>
    <lineage>
        <taxon>Eukaryota</taxon>
        <taxon>Viridiplantae</taxon>
        <taxon>Streptophyta</taxon>
        <taxon>Embryophyta</taxon>
        <taxon>Tracheophyta</taxon>
        <taxon>Spermatophyta</taxon>
        <taxon>Magnoliopsida</taxon>
        <taxon>Liliopsida</taxon>
        <taxon>Poales</taxon>
        <taxon>Poaceae</taxon>
        <taxon>PACMAD clade</taxon>
        <taxon>Panicoideae</taxon>
        <taxon>Andropogonodae</taxon>
        <taxon>Andropogoneae</taxon>
        <taxon>Saccharinae</taxon>
        <taxon>Saccharum</taxon>
        <taxon>Saccharum officinarum species complex</taxon>
    </lineage>
</organism>
<gene>
    <name evidence="2" type="ORF">SHCRBa_052_I12_R_150</name>
</gene>
<name>A0A059PZ39_9POAL</name>
<sequence>MVRTRQSARKNVGAGLPPRVLFPEDAPAPEIVIISDDEEEPMMMEEEPVMMEEEPMEEADEETAPTPAAPTPPPPVLPAPAPAAPAPVSPPPAPAVGEQEMAPADEAEPEEEPGWMRTYIYKHAPHTAYHHRLLNDMLQDYYADLNTGIQYYCAEYTHPTEATYWKMELTITVWKDDKNGRVVNTVHGHTSKRAEAFDSMEDAAREAYEYYHGLRYEAMETDRFRYLPRYDVQKKDWVVTDPQHSSPALDATVRYALALKVGNEDLQKELHGVYKASRRHQKEIDKLRARLGQPPLYKKLDKDYDVHDEDS</sequence>
<accession>A0A059PZ39</accession>
<evidence type="ECO:0000313" key="2">
    <source>
        <dbReference type="EMBL" id="AGT16382.1"/>
    </source>
</evidence>
<evidence type="ECO:0000256" key="1">
    <source>
        <dbReference type="SAM" id="MobiDB-lite"/>
    </source>
</evidence>
<protein>
    <submittedName>
        <fullName evidence="2">Uncharacterized protein</fullName>
    </submittedName>
</protein>
<dbReference type="AlphaFoldDB" id="A0A059PZ39"/>
<dbReference type="EMBL" id="KF184827">
    <property type="protein sequence ID" value="AGT16382.1"/>
    <property type="molecule type" value="Genomic_DNA"/>
</dbReference>
<reference evidence="2" key="1">
    <citation type="submission" date="2013-05" db="EMBL/GenBank/DDBJ databases">
        <title>Building the sugarcane genome for biotechnology and identifying evolutionary trends.</title>
        <authorList>
            <person name="De Setta N."/>
            <person name="Monteiro-Vitorello C.B."/>
            <person name="Metcalfe C.J."/>
            <person name="Cruz G.M.Q."/>
            <person name="Del Bem L.E."/>
            <person name="Vicentini R."/>
            <person name="Nogueira F.T.S."/>
            <person name="Campos R.A."/>
            <person name="Nunes S.L."/>
            <person name="Turrini P.C.G."/>
            <person name="Vieira A.P."/>
            <person name="Cruz E.A.O."/>
            <person name="Correa T.C.S."/>
            <person name="Hotta C.T."/>
            <person name="de Mello-Varani A."/>
            <person name="Vautrin S."/>
            <person name="Trindade A.S."/>
            <person name="Vilela M.M."/>
            <person name="Horta C.L."/>
            <person name="Sato P.M."/>
            <person name="de Andrade R.F."/>
            <person name="Nishiyama M.Y."/>
            <person name="Cardoso-Silva C.B."/>
            <person name="Scortecci K.C."/>
            <person name="Garcia A.A.F."/>
            <person name="Carneiro M.S."/>
            <person name="Kim C."/>
            <person name="Paterson A.H."/>
            <person name="Berges H."/>
            <person name="D'Hont A."/>
            <person name="de-Souza A.P."/>
            <person name="Souza G.M."/>
            <person name="Vincentz M."/>
            <person name="Kitajima J.P."/>
            <person name="Van Sluys M.-A."/>
        </authorList>
    </citation>
    <scope>NUCLEOTIDE SEQUENCE</scope>
</reference>